<proteinExistence type="predicted"/>
<keyword evidence="1" id="KW-0732">Signal</keyword>
<comment type="caution">
    <text evidence="2">The sequence shown here is derived from an EMBL/GenBank/DDBJ whole genome shotgun (WGS) entry which is preliminary data.</text>
</comment>
<evidence type="ECO:0000313" key="3">
    <source>
        <dbReference type="Proteomes" id="UP001595814"/>
    </source>
</evidence>
<keyword evidence="3" id="KW-1185">Reference proteome</keyword>
<dbReference type="RefSeq" id="WP_192461553.1">
    <property type="nucleotide sequence ID" value="NZ_JACYFJ010000002.1"/>
</dbReference>
<organism evidence="2 3">
    <name type="scientific">Euzebyella saccharophila</name>
    <dbReference type="NCBI Taxonomy" id="679664"/>
    <lineage>
        <taxon>Bacteria</taxon>
        <taxon>Pseudomonadati</taxon>
        <taxon>Bacteroidota</taxon>
        <taxon>Flavobacteriia</taxon>
        <taxon>Flavobacteriales</taxon>
        <taxon>Flavobacteriaceae</taxon>
        <taxon>Euzebyella</taxon>
    </lineage>
</organism>
<gene>
    <name evidence="2" type="ORF">ACFOUT_13065</name>
</gene>
<dbReference type="EMBL" id="JBHSAW010000010">
    <property type="protein sequence ID" value="MFC4096812.1"/>
    <property type="molecule type" value="Genomic_DNA"/>
</dbReference>
<reference evidence="3" key="1">
    <citation type="journal article" date="2019" name="Int. J. Syst. Evol. Microbiol.">
        <title>The Global Catalogue of Microorganisms (GCM) 10K type strain sequencing project: providing services to taxonomists for standard genome sequencing and annotation.</title>
        <authorList>
            <consortium name="The Broad Institute Genomics Platform"/>
            <consortium name="The Broad Institute Genome Sequencing Center for Infectious Disease"/>
            <person name="Wu L."/>
            <person name="Ma J."/>
        </authorList>
    </citation>
    <scope>NUCLEOTIDE SEQUENCE [LARGE SCALE GENOMIC DNA]</scope>
    <source>
        <strain evidence="3">CECT 7477</strain>
    </source>
</reference>
<protein>
    <recommendedName>
        <fullName evidence="4">Intein</fullName>
    </recommendedName>
</protein>
<accession>A0ABV8JPK9</accession>
<feature type="signal peptide" evidence="1">
    <location>
        <begin position="1"/>
        <end position="21"/>
    </location>
</feature>
<evidence type="ECO:0000256" key="1">
    <source>
        <dbReference type="SAM" id="SignalP"/>
    </source>
</evidence>
<evidence type="ECO:0000313" key="2">
    <source>
        <dbReference type="EMBL" id="MFC4096812.1"/>
    </source>
</evidence>
<feature type="chain" id="PRO_5046673787" description="Intein" evidence="1">
    <location>
        <begin position="22"/>
        <end position="167"/>
    </location>
</feature>
<evidence type="ECO:0008006" key="4">
    <source>
        <dbReference type="Google" id="ProtNLM"/>
    </source>
</evidence>
<dbReference type="Proteomes" id="UP001595814">
    <property type="component" value="Unassembled WGS sequence"/>
</dbReference>
<name>A0ABV8JPK9_9FLAO</name>
<sequence>MKKAKLLLFSLLLLTSGMVLAQGTDREISEETTEKKYEMYEDGQLVKKSVKIHTVVKQDIKFAEEDEDKIDARRIITPKKIMKTVSIDNDADEEYDEMIKFSYISGANKDFLFGTNDDEIFKALENSRYLKLDNNENMSDENLNSLIVITDDDGQVVELVLEKHNEM</sequence>